<dbReference type="Pfam" id="PF12224">
    <property type="entry name" value="Amidoligase_2"/>
    <property type="match status" value="2"/>
</dbReference>
<dbReference type="AlphaFoldDB" id="A0A9Q9U540"/>
<sequence length="849" mass="96895">YYFYDPSYLEMADYHFGIEIEVIVGPHKVRTPLSAKHALYYSKLAASLRKRGLKAKADDLQQGYTKRPEHYDKWWITKDGSLGSHTDKIPMEAVSPVLSLRANWEHEIDVFWTAMRVVFHMPDRSLLCGSHIHVSKGLNQTFSLPQVKKIAFGVVYYENLILQLLMRERANNRYCKQNTLNSTQLMRCNGNHNAIAELIKSAKSTTALKNIMQNDRYVLWNFDNIVPGSSGTIEFRGGRCLRGEIRTKRWIAFTIALIQALLNMNNIANPNVSTLESWTPEGLYTAIKKAASRLSLRNSLPEDWKAFGKAQPYHADSTALSCNGFGQVLAKVLLEGWRPVIIARLAAIIDQDWKVFQTDQAQKTSVTVTHIAITTPTPKRLIAKTVLKPSEKCVRLVPRLSLGAEMHRPMFCVVEMSSAAFFDEALRDLNQPCDGHFDASWNGRSDGVLEEVTRDTQSDSIPYATVHAVNVFVPCATMSSFGSYNFGVELELIAEPKRVRHPLLRAVYYEELATSLRYDGAEAEADKLNQRYRKRPEHYDKWWITKDGSLGDPEHPCIPLEAVSPIFSTDYTWENEVTTFWNSWDRVFHMPESSIACGSHVHVSPSPEMEFDLSQLRNIAFGIVYYEPLVIRLLPYHRQNNKYCRPNTLRSGPLYDLMSSFHEEAALRELWDALDDEVDEEDIRDLMQSGPEPKQERYVLWNFDNVFGSGSGSIEFRGGPGLRGPVKTKRWISFVVAFIHMCTNLDVASWSYFTRPSMDRFWRDLRRSAQAVSVKENLPSDWRVMAGLVSGNSYEESVLDDFSDSGYGDDSSIMGKSDSEYSDSEYSDGEYEALQQELIREREHRCTIL</sequence>
<dbReference type="EMBL" id="CABFJX010000013">
    <property type="protein sequence ID" value="VTT57800.1"/>
    <property type="molecule type" value="Genomic_DNA"/>
</dbReference>
<gene>
    <name evidence="2" type="ORF">C2S_3469</name>
</gene>
<evidence type="ECO:0000313" key="3">
    <source>
        <dbReference type="Proteomes" id="UP000760494"/>
    </source>
</evidence>
<reference evidence="2" key="1">
    <citation type="submission" date="2019-05" db="EMBL/GenBank/DDBJ databases">
        <authorList>
            <person name="Piombo E."/>
        </authorList>
    </citation>
    <scope>NUCLEOTIDE SEQUENCE</scope>
    <source>
        <strain evidence="2">C2S</strain>
    </source>
</reference>
<evidence type="ECO:0000256" key="1">
    <source>
        <dbReference type="SAM" id="MobiDB-lite"/>
    </source>
</evidence>
<accession>A0A9Q9U540</accession>
<dbReference type="PANTHER" id="PTHR36847:SF1">
    <property type="entry name" value="AMIDOLIGASE ENZYME"/>
    <property type="match status" value="1"/>
</dbReference>
<protein>
    <recommendedName>
        <fullName evidence="4">Amidoligase enzyme</fullName>
    </recommendedName>
</protein>
<proteinExistence type="predicted"/>
<dbReference type="PANTHER" id="PTHR36847">
    <property type="entry name" value="AMIDOLIGASE ENZYME"/>
    <property type="match status" value="1"/>
</dbReference>
<name>A0A9Q9U540_FUSFU</name>
<comment type="caution">
    <text evidence="2">The sequence shown here is derived from an EMBL/GenBank/DDBJ whole genome shotgun (WGS) entry which is preliminary data.</text>
</comment>
<organism evidence="2 3">
    <name type="scientific">Fusarium fujikuroi</name>
    <name type="common">Bakanae and foot rot disease fungus</name>
    <name type="synonym">Gibberella fujikuroi</name>
    <dbReference type="NCBI Taxonomy" id="5127"/>
    <lineage>
        <taxon>Eukaryota</taxon>
        <taxon>Fungi</taxon>
        <taxon>Dikarya</taxon>
        <taxon>Ascomycota</taxon>
        <taxon>Pezizomycotina</taxon>
        <taxon>Sordariomycetes</taxon>
        <taxon>Hypocreomycetidae</taxon>
        <taxon>Hypocreales</taxon>
        <taxon>Nectriaceae</taxon>
        <taxon>Fusarium</taxon>
        <taxon>Fusarium fujikuroi species complex</taxon>
    </lineage>
</organism>
<evidence type="ECO:0008006" key="4">
    <source>
        <dbReference type="Google" id="ProtNLM"/>
    </source>
</evidence>
<dbReference type="Proteomes" id="UP000760494">
    <property type="component" value="Unassembled WGS sequence"/>
</dbReference>
<feature type="non-terminal residue" evidence="2">
    <location>
        <position position="1"/>
    </location>
</feature>
<dbReference type="InterPro" id="IPR022025">
    <property type="entry name" value="Amidoligase_2"/>
</dbReference>
<evidence type="ECO:0000313" key="2">
    <source>
        <dbReference type="EMBL" id="VTT57800.1"/>
    </source>
</evidence>
<feature type="region of interest" description="Disordered" evidence="1">
    <location>
        <begin position="801"/>
        <end position="826"/>
    </location>
</feature>